<comment type="function">
    <text evidence="3 4">Co-chaperone involved in the maturation of iron-sulfur cluster-containing proteins. Seems to help targeting proteins to be folded toward HscA.</text>
</comment>
<keyword evidence="2 4" id="KW-0143">Chaperone</keyword>
<comment type="similarity">
    <text evidence="1 4">Belongs to the HscB family.</text>
</comment>
<feature type="domain" description="J" evidence="6">
    <location>
        <begin position="11"/>
        <end position="85"/>
    </location>
</feature>
<keyword evidence="8" id="KW-1185">Reference proteome</keyword>
<evidence type="ECO:0000256" key="2">
    <source>
        <dbReference type="ARBA" id="ARBA00023186"/>
    </source>
</evidence>
<dbReference type="NCBIfam" id="TIGR00714">
    <property type="entry name" value="hscB"/>
    <property type="match status" value="1"/>
</dbReference>
<dbReference type="InParanoid" id="A0A6N7EQP4"/>
<dbReference type="Pfam" id="PF07743">
    <property type="entry name" value="HSCB_C"/>
    <property type="match status" value="1"/>
</dbReference>
<dbReference type="SUPFAM" id="SSF47144">
    <property type="entry name" value="HSC20 (HSCB), C-terminal oligomerisation domain"/>
    <property type="match status" value="1"/>
</dbReference>
<dbReference type="GO" id="GO:0006457">
    <property type="term" value="P:protein folding"/>
    <property type="evidence" value="ECO:0007669"/>
    <property type="project" value="UniProtKB-UniRule"/>
</dbReference>
<accession>A0A6N7EQP4</accession>
<evidence type="ECO:0000313" key="8">
    <source>
        <dbReference type="Proteomes" id="UP000471298"/>
    </source>
</evidence>
<dbReference type="InterPro" id="IPR004640">
    <property type="entry name" value="HscB"/>
</dbReference>
<proteinExistence type="inferred from homology"/>
<evidence type="ECO:0000256" key="3">
    <source>
        <dbReference type="ARBA" id="ARBA00025596"/>
    </source>
</evidence>
<dbReference type="RefSeq" id="WP_152808172.1">
    <property type="nucleotide sequence ID" value="NZ_WHNW01000001.1"/>
</dbReference>
<protein>
    <recommendedName>
        <fullName evidence="4">Co-chaperone protein HscB homolog</fullName>
    </recommendedName>
</protein>
<dbReference type="Gene3D" id="1.20.1280.20">
    <property type="entry name" value="HscB, C-terminal domain"/>
    <property type="match status" value="1"/>
</dbReference>
<dbReference type="GO" id="GO:0051259">
    <property type="term" value="P:protein complex oligomerization"/>
    <property type="evidence" value="ECO:0007669"/>
    <property type="project" value="InterPro"/>
</dbReference>
<dbReference type="GO" id="GO:0044571">
    <property type="term" value="P:[2Fe-2S] cluster assembly"/>
    <property type="evidence" value="ECO:0007669"/>
    <property type="project" value="InterPro"/>
</dbReference>
<dbReference type="Pfam" id="PF00226">
    <property type="entry name" value="DnaJ"/>
    <property type="match status" value="1"/>
</dbReference>
<comment type="subunit">
    <text evidence="4">Interacts with HscA and stimulates its ATPase activity.</text>
</comment>
<dbReference type="FunCoup" id="A0A6N7EQP4">
    <property type="interactions" value="293"/>
</dbReference>
<dbReference type="PROSITE" id="PS50076">
    <property type="entry name" value="DNAJ_2"/>
    <property type="match status" value="1"/>
</dbReference>
<dbReference type="InterPro" id="IPR036386">
    <property type="entry name" value="HscB_C_sf"/>
</dbReference>
<evidence type="ECO:0000313" key="7">
    <source>
        <dbReference type="EMBL" id="MPV85174.1"/>
    </source>
</evidence>
<dbReference type="InterPro" id="IPR036869">
    <property type="entry name" value="J_dom_sf"/>
</dbReference>
<dbReference type="SMART" id="SM00271">
    <property type="entry name" value="DnaJ"/>
    <property type="match status" value="1"/>
</dbReference>
<dbReference type="AlphaFoldDB" id="A0A6N7EQP4"/>
<sequence>MTTHSFSQLDNPFTLLGITATFYIDEARLSAHYLRLQQQFHPDNFAHKTAKERQLATQFSANLIDAYKTLSDPVKRAIALLEIHGHSIDLEHNTNRDKTLLMTQLTLREKIDQAETKDLPNLQAEFKGTFDTLCQTFNEALLVHALDRAAQTVISMRYYQKLLAEIAEKSNQPNKFAAESTAKSATKSAAESAANPPRNESAL</sequence>
<dbReference type="Gene3D" id="1.10.287.110">
    <property type="entry name" value="DnaJ domain"/>
    <property type="match status" value="1"/>
</dbReference>
<dbReference type="GO" id="GO:0051087">
    <property type="term" value="F:protein-folding chaperone binding"/>
    <property type="evidence" value="ECO:0007669"/>
    <property type="project" value="InterPro"/>
</dbReference>
<dbReference type="HAMAP" id="MF_00682">
    <property type="entry name" value="HscB"/>
    <property type="match status" value="1"/>
</dbReference>
<feature type="compositionally biased region" description="Low complexity" evidence="5">
    <location>
        <begin position="177"/>
        <end position="194"/>
    </location>
</feature>
<reference evidence="7 8" key="1">
    <citation type="submission" date="2019-10" db="EMBL/GenBank/DDBJ databases">
        <title>Cardiobacteriales fam. a chemoheterotrophic member of the order Cardiobacteriales, and proposal of Cardiobacteriales fam. nov.</title>
        <authorList>
            <person name="Wang C."/>
        </authorList>
    </citation>
    <scope>NUCLEOTIDE SEQUENCE [LARGE SCALE GENOMIC DNA]</scope>
    <source>
        <strain evidence="7 8">ML27</strain>
    </source>
</reference>
<dbReference type="InterPro" id="IPR001623">
    <property type="entry name" value="DnaJ_domain"/>
</dbReference>
<dbReference type="Proteomes" id="UP000471298">
    <property type="component" value="Unassembled WGS sequence"/>
</dbReference>
<organism evidence="7 8">
    <name type="scientific">Ostreibacterium oceani</name>
    <dbReference type="NCBI Taxonomy" id="2654998"/>
    <lineage>
        <taxon>Bacteria</taxon>
        <taxon>Pseudomonadati</taxon>
        <taxon>Pseudomonadota</taxon>
        <taxon>Gammaproteobacteria</taxon>
        <taxon>Cardiobacteriales</taxon>
        <taxon>Ostreibacteriaceae</taxon>
        <taxon>Ostreibacterium</taxon>
    </lineage>
</organism>
<dbReference type="InterPro" id="IPR009073">
    <property type="entry name" value="HscB_oligo_C"/>
</dbReference>
<dbReference type="EMBL" id="WHNW01000001">
    <property type="protein sequence ID" value="MPV85174.1"/>
    <property type="molecule type" value="Genomic_DNA"/>
</dbReference>
<evidence type="ECO:0000256" key="1">
    <source>
        <dbReference type="ARBA" id="ARBA00010476"/>
    </source>
</evidence>
<evidence type="ECO:0000256" key="4">
    <source>
        <dbReference type="HAMAP-Rule" id="MF_00682"/>
    </source>
</evidence>
<name>A0A6N7EQP4_9GAMM</name>
<comment type="caution">
    <text evidence="7">The sequence shown here is derived from an EMBL/GenBank/DDBJ whole genome shotgun (WGS) entry which is preliminary data.</text>
</comment>
<dbReference type="CDD" id="cd06257">
    <property type="entry name" value="DnaJ"/>
    <property type="match status" value="1"/>
</dbReference>
<dbReference type="PANTHER" id="PTHR14021">
    <property type="entry name" value="IRON-SULFUR CLUSTER CO-CHAPERONE PROTEIN HSCB"/>
    <property type="match status" value="1"/>
</dbReference>
<evidence type="ECO:0000256" key="5">
    <source>
        <dbReference type="SAM" id="MobiDB-lite"/>
    </source>
</evidence>
<evidence type="ECO:0000259" key="6">
    <source>
        <dbReference type="PROSITE" id="PS50076"/>
    </source>
</evidence>
<dbReference type="SUPFAM" id="SSF46565">
    <property type="entry name" value="Chaperone J-domain"/>
    <property type="match status" value="1"/>
</dbReference>
<dbReference type="PANTHER" id="PTHR14021:SF15">
    <property type="entry name" value="IRON-SULFUR CLUSTER CO-CHAPERONE PROTEIN HSCB"/>
    <property type="match status" value="1"/>
</dbReference>
<feature type="region of interest" description="Disordered" evidence="5">
    <location>
        <begin position="173"/>
        <end position="203"/>
    </location>
</feature>
<gene>
    <name evidence="4 7" type="primary">hscB</name>
    <name evidence="7" type="ORF">GCU85_00305</name>
</gene>
<dbReference type="GO" id="GO:1990230">
    <property type="term" value="C:iron-sulfur cluster transfer complex"/>
    <property type="evidence" value="ECO:0007669"/>
    <property type="project" value="TreeGrafter"/>
</dbReference>
<dbReference type="GO" id="GO:0001671">
    <property type="term" value="F:ATPase activator activity"/>
    <property type="evidence" value="ECO:0007669"/>
    <property type="project" value="InterPro"/>
</dbReference>